<dbReference type="InterPro" id="IPR059206">
    <property type="entry name" value="Sll1717-like"/>
</dbReference>
<reference evidence="1 2" key="1">
    <citation type="submission" date="2017-06" db="EMBL/GenBank/DDBJ databases">
        <authorList>
            <person name="Kim H.J."/>
            <person name="Triplett B.A."/>
        </authorList>
    </citation>
    <scope>NUCLEOTIDE SEQUENCE [LARGE SCALE GENOMIC DNA]</scope>
    <source>
        <strain evidence="1 2">13146</strain>
    </source>
</reference>
<proteinExistence type="predicted"/>
<gene>
    <name evidence="1" type="ORF">CEE60_10065</name>
</gene>
<dbReference type="Proteomes" id="UP000198157">
    <property type="component" value="Unassembled WGS sequence"/>
</dbReference>
<protein>
    <recommendedName>
        <fullName evidence="3">Orc1-like AAA ATPase domain-containing protein</fullName>
    </recommendedName>
</protein>
<evidence type="ECO:0000313" key="1">
    <source>
        <dbReference type="EMBL" id="OWQ53995.1"/>
    </source>
</evidence>
<comment type="caution">
    <text evidence="1">The sequence shown here is derived from an EMBL/GenBank/DDBJ whole genome shotgun (WGS) entry which is preliminary data.</text>
</comment>
<evidence type="ECO:0000313" key="2">
    <source>
        <dbReference type="Proteomes" id="UP000198157"/>
    </source>
</evidence>
<dbReference type="NCBIfam" id="NF047389">
    <property type="entry name" value="ATPase_Sll1717"/>
    <property type="match status" value="1"/>
</dbReference>
<name>A0A246HNX8_STEMA</name>
<evidence type="ECO:0008006" key="3">
    <source>
        <dbReference type="Google" id="ProtNLM"/>
    </source>
</evidence>
<dbReference type="EMBL" id="NIVS01000020">
    <property type="protein sequence ID" value="OWQ53995.1"/>
    <property type="molecule type" value="Genomic_DNA"/>
</dbReference>
<dbReference type="AlphaFoldDB" id="A0A246HNX8"/>
<sequence length="483" mass="54795">MRLSDIDWGADSAENDPHLLQYFYDSTAFRRIRNKQKQLVIGRKGAGKSALRSRLKTHFEAEPNTFVISVAPQYTTIRSILNEGDLQHAFGQEIFFQHTWLRQILTDCLAAVGHGVKGKYARDSEAFARNVATQLNRTSLDMLENITEVLRRTKAKVGELGEFGLNLEKELRNIADVDALEHHVLELAASGAQFVVMFDDLDQGWDNSTASNQLLLGLLRAATILNGKSANIFPVIFLREDVYALLMGITQHADKYRNIELIRWEREQLVQILSSRIEFNRAVHEAGPVIDLFGSVFPETVATSNTVNWLVERTLNRPRELLQLVRAYTESVDGFEPSDIALKSAESGYSTWKLTDLCSEFSNQYPSLQAFFSAWRSHFPRKAYHLRRADLDEVIVTLLATSQINEPWFNEIVEDTDVDKMIAILYETGLIGDYVAGGAGGGARVHYSFQEPHHPRFDEIQIHPCFRRALDTAERIKRKSTPP</sequence>
<accession>A0A246HNX8</accession>
<organism evidence="1 2">
    <name type="scientific">Stenotrophomonas maltophilia</name>
    <name type="common">Pseudomonas maltophilia</name>
    <name type="synonym">Xanthomonas maltophilia</name>
    <dbReference type="NCBI Taxonomy" id="40324"/>
    <lineage>
        <taxon>Bacteria</taxon>
        <taxon>Pseudomonadati</taxon>
        <taxon>Pseudomonadota</taxon>
        <taxon>Gammaproteobacteria</taxon>
        <taxon>Lysobacterales</taxon>
        <taxon>Lysobacteraceae</taxon>
        <taxon>Stenotrophomonas</taxon>
        <taxon>Stenotrophomonas maltophilia group</taxon>
    </lineage>
</organism>